<keyword evidence="5" id="KW-1185">Reference proteome</keyword>
<evidence type="ECO:0000256" key="1">
    <source>
        <dbReference type="ARBA" id="ARBA00004685"/>
    </source>
</evidence>
<dbReference type="GO" id="GO:0043386">
    <property type="term" value="P:mycotoxin biosynthetic process"/>
    <property type="evidence" value="ECO:0007669"/>
    <property type="project" value="InterPro"/>
</dbReference>
<organism evidence="4 5">
    <name type="scientific">Coprinopsis marcescibilis</name>
    <name type="common">Agaric fungus</name>
    <name type="synonym">Psathyrella marcescibilis</name>
    <dbReference type="NCBI Taxonomy" id="230819"/>
    <lineage>
        <taxon>Eukaryota</taxon>
        <taxon>Fungi</taxon>
        <taxon>Dikarya</taxon>
        <taxon>Basidiomycota</taxon>
        <taxon>Agaricomycotina</taxon>
        <taxon>Agaricomycetes</taxon>
        <taxon>Agaricomycetidae</taxon>
        <taxon>Agaricales</taxon>
        <taxon>Agaricineae</taxon>
        <taxon>Psathyrellaceae</taxon>
        <taxon>Coprinopsis</taxon>
    </lineage>
</organism>
<evidence type="ECO:0000313" key="4">
    <source>
        <dbReference type="EMBL" id="TFK24230.1"/>
    </source>
</evidence>
<name>A0A5C3KVJ7_COPMA</name>
<dbReference type="Proteomes" id="UP000307440">
    <property type="component" value="Unassembled WGS sequence"/>
</dbReference>
<evidence type="ECO:0000256" key="3">
    <source>
        <dbReference type="ARBA" id="ARBA00035112"/>
    </source>
</evidence>
<proteinExistence type="inferred from homology"/>
<accession>A0A5C3KVJ7</accession>
<dbReference type="OrthoDB" id="3687641at2759"/>
<dbReference type="InterPro" id="IPR021765">
    <property type="entry name" value="UstYa-like"/>
</dbReference>
<dbReference type="PANTHER" id="PTHR33365:SF11">
    <property type="entry name" value="TAT PATHWAY SIGNAL SEQUENCE"/>
    <property type="match status" value="1"/>
</dbReference>
<comment type="similarity">
    <text evidence="3">Belongs to the ustYa family.</text>
</comment>
<dbReference type="GO" id="GO:0016491">
    <property type="term" value="F:oxidoreductase activity"/>
    <property type="evidence" value="ECO:0007669"/>
    <property type="project" value="UniProtKB-KW"/>
</dbReference>
<dbReference type="Pfam" id="PF11807">
    <property type="entry name" value="UstYa"/>
    <property type="match status" value="1"/>
</dbReference>
<evidence type="ECO:0000256" key="2">
    <source>
        <dbReference type="ARBA" id="ARBA00023002"/>
    </source>
</evidence>
<dbReference type="EMBL" id="ML210204">
    <property type="protein sequence ID" value="TFK24230.1"/>
    <property type="molecule type" value="Genomic_DNA"/>
</dbReference>
<reference evidence="4 5" key="1">
    <citation type="journal article" date="2019" name="Nat. Ecol. Evol.">
        <title>Megaphylogeny resolves global patterns of mushroom evolution.</title>
        <authorList>
            <person name="Varga T."/>
            <person name="Krizsan K."/>
            <person name="Foldi C."/>
            <person name="Dima B."/>
            <person name="Sanchez-Garcia M."/>
            <person name="Sanchez-Ramirez S."/>
            <person name="Szollosi G.J."/>
            <person name="Szarkandi J.G."/>
            <person name="Papp V."/>
            <person name="Albert L."/>
            <person name="Andreopoulos W."/>
            <person name="Angelini C."/>
            <person name="Antonin V."/>
            <person name="Barry K.W."/>
            <person name="Bougher N.L."/>
            <person name="Buchanan P."/>
            <person name="Buyck B."/>
            <person name="Bense V."/>
            <person name="Catcheside P."/>
            <person name="Chovatia M."/>
            <person name="Cooper J."/>
            <person name="Damon W."/>
            <person name="Desjardin D."/>
            <person name="Finy P."/>
            <person name="Geml J."/>
            <person name="Haridas S."/>
            <person name="Hughes K."/>
            <person name="Justo A."/>
            <person name="Karasinski D."/>
            <person name="Kautmanova I."/>
            <person name="Kiss B."/>
            <person name="Kocsube S."/>
            <person name="Kotiranta H."/>
            <person name="LaButti K.M."/>
            <person name="Lechner B.E."/>
            <person name="Liimatainen K."/>
            <person name="Lipzen A."/>
            <person name="Lukacs Z."/>
            <person name="Mihaltcheva S."/>
            <person name="Morgado L.N."/>
            <person name="Niskanen T."/>
            <person name="Noordeloos M.E."/>
            <person name="Ohm R.A."/>
            <person name="Ortiz-Santana B."/>
            <person name="Ovrebo C."/>
            <person name="Racz N."/>
            <person name="Riley R."/>
            <person name="Savchenko A."/>
            <person name="Shiryaev A."/>
            <person name="Soop K."/>
            <person name="Spirin V."/>
            <person name="Szebenyi C."/>
            <person name="Tomsovsky M."/>
            <person name="Tulloss R.E."/>
            <person name="Uehling J."/>
            <person name="Grigoriev I.V."/>
            <person name="Vagvolgyi C."/>
            <person name="Papp T."/>
            <person name="Martin F.M."/>
            <person name="Miettinen O."/>
            <person name="Hibbett D.S."/>
            <person name="Nagy L.G."/>
        </authorList>
    </citation>
    <scope>NUCLEOTIDE SEQUENCE [LARGE SCALE GENOMIC DNA]</scope>
    <source>
        <strain evidence="4 5">CBS 121175</strain>
    </source>
</reference>
<dbReference type="PANTHER" id="PTHR33365">
    <property type="entry name" value="YALI0B05434P"/>
    <property type="match status" value="1"/>
</dbReference>
<keyword evidence="2" id="KW-0560">Oxidoreductase</keyword>
<sequence length="148" mass="17050">MTTAGPAFTWNVEFPSPVIMDFQNTVNYQLNGSVADTQWEALFPSKGGLVYMGPEKRPFMLSIYHQLRCLDIIRRNYALDAEKGHKNPTSQTRHCMNYLRQMILCRGDSRLERVVDPEGAHAVQVRDPQTCRDWRSLYAQVEKNTAQN</sequence>
<gene>
    <name evidence="4" type="ORF">FA15DRAFT_423737</name>
</gene>
<dbReference type="STRING" id="230819.A0A5C3KVJ7"/>
<evidence type="ECO:0000313" key="5">
    <source>
        <dbReference type="Proteomes" id="UP000307440"/>
    </source>
</evidence>
<dbReference type="AlphaFoldDB" id="A0A5C3KVJ7"/>
<protein>
    <submittedName>
        <fullName evidence="4">Uncharacterized protein</fullName>
    </submittedName>
</protein>
<comment type="pathway">
    <text evidence="1">Mycotoxin biosynthesis.</text>
</comment>